<feature type="compositionally biased region" description="Low complexity" evidence="1">
    <location>
        <begin position="276"/>
        <end position="287"/>
    </location>
</feature>
<dbReference type="Proteomes" id="UP001652581">
    <property type="component" value="Chromosome 9"/>
</dbReference>
<protein>
    <submittedName>
        <fullName evidence="4">Uncharacterized protein isoform X2</fullName>
    </submittedName>
</protein>
<keyword evidence="2" id="KW-0732">Signal</keyword>
<organism evidence="3 4">
    <name type="scientific">Vicugna pacos</name>
    <name type="common">Alpaca</name>
    <name type="synonym">Lama pacos</name>
    <dbReference type="NCBI Taxonomy" id="30538"/>
    <lineage>
        <taxon>Eukaryota</taxon>
        <taxon>Metazoa</taxon>
        <taxon>Chordata</taxon>
        <taxon>Craniata</taxon>
        <taxon>Vertebrata</taxon>
        <taxon>Euteleostomi</taxon>
        <taxon>Mammalia</taxon>
        <taxon>Eutheria</taxon>
        <taxon>Laurasiatheria</taxon>
        <taxon>Artiodactyla</taxon>
        <taxon>Tylopoda</taxon>
        <taxon>Camelidae</taxon>
        <taxon>Vicugna</taxon>
    </lineage>
</organism>
<proteinExistence type="predicted"/>
<reference evidence="4" key="1">
    <citation type="submission" date="2025-08" db="UniProtKB">
        <authorList>
            <consortium name="RefSeq"/>
        </authorList>
    </citation>
    <scope>IDENTIFICATION</scope>
</reference>
<evidence type="ECO:0000313" key="4">
    <source>
        <dbReference type="RefSeq" id="XP_072824886.1"/>
    </source>
</evidence>
<evidence type="ECO:0000256" key="1">
    <source>
        <dbReference type="SAM" id="MobiDB-lite"/>
    </source>
</evidence>
<name>A0ABM5DVF9_VICPA</name>
<keyword evidence="3" id="KW-1185">Reference proteome</keyword>
<accession>A0ABM5DVF9</accession>
<dbReference type="InterPro" id="IPR029177">
    <property type="entry name" value="INF_lambda"/>
</dbReference>
<dbReference type="PANTHER" id="PTHR31943:SF17">
    <property type="entry name" value="INTERFERON LAMBDA-4"/>
    <property type="match status" value="1"/>
</dbReference>
<dbReference type="RefSeq" id="XP_072824886.1">
    <property type="nucleotide sequence ID" value="XM_072968785.1"/>
</dbReference>
<feature type="region of interest" description="Disordered" evidence="1">
    <location>
        <begin position="162"/>
        <end position="193"/>
    </location>
</feature>
<dbReference type="PANTHER" id="PTHR31943">
    <property type="entry name" value="INTERLEUKIN-28 AND 29"/>
    <property type="match status" value="1"/>
</dbReference>
<feature type="compositionally biased region" description="Gly residues" evidence="1">
    <location>
        <begin position="251"/>
        <end position="263"/>
    </location>
</feature>
<evidence type="ECO:0000313" key="3">
    <source>
        <dbReference type="Proteomes" id="UP001652581"/>
    </source>
</evidence>
<dbReference type="GeneID" id="140698424"/>
<feature type="signal peptide" evidence="2">
    <location>
        <begin position="1"/>
        <end position="22"/>
    </location>
</feature>
<gene>
    <name evidence="4" type="primary">LOC140698424</name>
</gene>
<evidence type="ECO:0000256" key="2">
    <source>
        <dbReference type="SAM" id="SignalP"/>
    </source>
</evidence>
<feature type="chain" id="PRO_5046374617" evidence="2">
    <location>
        <begin position="23"/>
        <end position="296"/>
    </location>
</feature>
<feature type="compositionally biased region" description="Basic and acidic residues" evidence="1">
    <location>
        <begin position="162"/>
        <end position="183"/>
    </location>
</feature>
<feature type="region of interest" description="Disordered" evidence="1">
    <location>
        <begin position="205"/>
        <end position="296"/>
    </location>
</feature>
<sequence>MGPSGAAAVAMGLWVLVTVGVAVDPGVEAPGRCLLSQYRSLDPRALEAVKALRNRYVSDAHTPLPPGPWTTGPPGPRTTNFVPRGPLVLASSRRILDLGVQNSGHTFPAALVVSSYRALVAVTEGRPLQVDSAPRPCAGSAPGAQVHFRPASRLQRALWSGHDEHNLVGRPDPRAGVREDPQHHPGPCPAGGRDAELEAAQLLVPPEEEPSAAVVLRPTPPGGPRPRRRPGRAEQPAEPRAVPRRRPDPGAAGGRGAGRGGLPAAGPARLLEEVPAAAQEASQNSQSCEWSGRSSG</sequence>